<dbReference type="Gene3D" id="1.10.10.2910">
    <property type="match status" value="1"/>
</dbReference>
<reference evidence="2" key="1">
    <citation type="submission" date="2019-09" db="EMBL/GenBank/DDBJ databases">
        <title>Characterisation of the sponge microbiome using genome-centric metagenomics.</title>
        <authorList>
            <person name="Engelberts J.P."/>
            <person name="Robbins S.J."/>
            <person name="De Goeij J.M."/>
            <person name="Aranda M."/>
            <person name="Bell S.C."/>
            <person name="Webster N.S."/>
        </authorList>
    </citation>
    <scope>NUCLEOTIDE SEQUENCE</scope>
    <source>
        <strain evidence="2">SB0662_bin_9</strain>
    </source>
</reference>
<dbReference type="PANTHER" id="PTHR43236:SF2">
    <property type="entry name" value="BLL0069 PROTEIN"/>
    <property type="match status" value="1"/>
</dbReference>
<evidence type="ECO:0000313" key="2">
    <source>
        <dbReference type="EMBL" id="MYD91596.1"/>
    </source>
</evidence>
<proteinExistence type="predicted"/>
<protein>
    <submittedName>
        <fullName evidence="2">ImmA/IrrE family metallo-endopeptidase</fullName>
    </submittedName>
</protein>
<sequence>MTRVPVSPEMLRWACERVGYDMEQVAARIPQFPAWIRRERHPTLKQLEKFAKLTHTPFGHLFLSKPPNERLPVPDYRTVTGTARQRPSPDLLDTLYTMQIRQEWLREVLVENDAEPLAFVESARLADDPEAVGREMRRVLGLDGGWAAGVHTWQDAVSELRRMIEQLGVMAVINGVVGNNPHRRLSVDEFRGFALTDPYAPLIFVNGADAKSAQMFTLAHELAHIWLGTEGLSGFKTLFPGGTDVEDWCNRAAAEFLAPARELRVRWQEVMREAGRFEVLARTFKVSPIVAARRALDLNLVDQNAFFDFYEHHTNREHEGGKTPDGGNFYNNQNTRVGKLFTLQVLSAAMEGRIGFEEAYDLTGLRGGTFQAYARRLGVNVS</sequence>
<dbReference type="InterPro" id="IPR010359">
    <property type="entry name" value="IrrE_HExxH"/>
</dbReference>
<name>A0A6B1DX52_9CHLR</name>
<dbReference type="Pfam" id="PF06114">
    <property type="entry name" value="Peptidase_M78"/>
    <property type="match status" value="1"/>
</dbReference>
<dbReference type="InterPro" id="IPR052345">
    <property type="entry name" value="Rad_response_metalloprotease"/>
</dbReference>
<gene>
    <name evidence="2" type="ORF">F4Y08_14910</name>
</gene>
<evidence type="ECO:0000259" key="1">
    <source>
        <dbReference type="Pfam" id="PF06114"/>
    </source>
</evidence>
<organism evidence="2">
    <name type="scientific">Caldilineaceae bacterium SB0662_bin_9</name>
    <dbReference type="NCBI Taxonomy" id="2605258"/>
    <lineage>
        <taxon>Bacteria</taxon>
        <taxon>Bacillati</taxon>
        <taxon>Chloroflexota</taxon>
        <taxon>Caldilineae</taxon>
        <taxon>Caldilineales</taxon>
        <taxon>Caldilineaceae</taxon>
    </lineage>
</organism>
<accession>A0A6B1DX52</accession>
<feature type="domain" description="IrrE N-terminal-like" evidence="1">
    <location>
        <begin position="197"/>
        <end position="295"/>
    </location>
</feature>
<dbReference type="EMBL" id="VXPY01000104">
    <property type="protein sequence ID" value="MYD91596.1"/>
    <property type="molecule type" value="Genomic_DNA"/>
</dbReference>
<comment type="caution">
    <text evidence="2">The sequence shown here is derived from an EMBL/GenBank/DDBJ whole genome shotgun (WGS) entry which is preliminary data.</text>
</comment>
<dbReference type="AlphaFoldDB" id="A0A6B1DX52"/>
<dbReference type="PANTHER" id="PTHR43236">
    <property type="entry name" value="ANTITOXIN HIGA1"/>
    <property type="match status" value="1"/>
</dbReference>